<name>A0ABN7RU40_THEXY</name>
<evidence type="ECO:0000256" key="2">
    <source>
        <dbReference type="ARBA" id="ARBA00004496"/>
    </source>
</evidence>
<feature type="domain" description="SAM-dependent MTase RsmB/NOP-type" evidence="14">
    <location>
        <begin position="178"/>
        <end position="461"/>
    </location>
</feature>
<comment type="subcellular location">
    <subcellularLocation>
        <location evidence="2">Cytoplasm</location>
    </subcellularLocation>
</comment>
<feature type="binding site" evidence="13">
    <location>
        <position position="338"/>
    </location>
    <ligand>
        <name>S-adenosyl-L-methionine</name>
        <dbReference type="ChEBI" id="CHEBI:59789"/>
    </ligand>
</feature>
<evidence type="ECO:0000259" key="14">
    <source>
        <dbReference type="PROSITE" id="PS51686"/>
    </source>
</evidence>
<evidence type="ECO:0000256" key="9">
    <source>
        <dbReference type="ARBA" id="ARBA00022884"/>
    </source>
</evidence>
<evidence type="ECO:0000256" key="4">
    <source>
        <dbReference type="ARBA" id="ARBA00022490"/>
    </source>
</evidence>
<dbReference type="Pfam" id="PF22458">
    <property type="entry name" value="RsmF-B_ferredox"/>
    <property type="match status" value="1"/>
</dbReference>
<keyword evidence="4" id="KW-0963">Cytoplasm</keyword>
<keyword evidence="16" id="KW-1185">Reference proteome</keyword>
<gene>
    <name evidence="15" type="primary">txxe1261-sun</name>
    <name evidence="15" type="ORF">TXXE_09085</name>
</gene>
<dbReference type="Pfam" id="PF01189">
    <property type="entry name" value="Methyltr_RsmB-F"/>
    <property type="match status" value="1"/>
</dbReference>
<dbReference type="Gene3D" id="3.40.50.150">
    <property type="entry name" value="Vaccinia Virus protein VP39"/>
    <property type="match status" value="1"/>
</dbReference>
<comment type="catalytic activity">
    <reaction evidence="12">
        <text>cytidine(967) in 16S rRNA + S-adenosyl-L-methionine = 5-methylcytidine(967) in 16S rRNA + S-adenosyl-L-homocysteine + H(+)</text>
        <dbReference type="Rhea" id="RHEA:42748"/>
        <dbReference type="Rhea" id="RHEA-COMP:10219"/>
        <dbReference type="Rhea" id="RHEA-COMP:10220"/>
        <dbReference type="ChEBI" id="CHEBI:15378"/>
        <dbReference type="ChEBI" id="CHEBI:57856"/>
        <dbReference type="ChEBI" id="CHEBI:59789"/>
        <dbReference type="ChEBI" id="CHEBI:74483"/>
        <dbReference type="ChEBI" id="CHEBI:82748"/>
        <dbReference type="EC" id="2.1.1.176"/>
    </reaction>
</comment>
<feature type="binding site" evidence="13">
    <location>
        <begin position="268"/>
        <end position="274"/>
    </location>
    <ligand>
        <name>S-adenosyl-L-methionine</name>
        <dbReference type="ChEBI" id="CHEBI:59789"/>
    </ligand>
</feature>
<keyword evidence="5" id="KW-0698">rRNA processing</keyword>
<dbReference type="NCBIfam" id="TIGR00563">
    <property type="entry name" value="rsmB"/>
    <property type="match status" value="1"/>
</dbReference>
<feature type="active site" description="Nucleophile" evidence="13">
    <location>
        <position position="391"/>
    </location>
</feature>
<organism evidence="15 16">
    <name type="scientific">Thermobacillus xylanilyticus</name>
    <dbReference type="NCBI Taxonomy" id="76633"/>
    <lineage>
        <taxon>Bacteria</taxon>
        <taxon>Bacillati</taxon>
        <taxon>Bacillota</taxon>
        <taxon>Bacilli</taxon>
        <taxon>Bacillales</taxon>
        <taxon>Paenibacillaceae</taxon>
        <taxon>Thermobacillus</taxon>
    </lineage>
</organism>
<keyword evidence="8 13" id="KW-0949">S-adenosyl-L-methionine</keyword>
<dbReference type="NCBIfam" id="NF011494">
    <property type="entry name" value="PRK14902.1"/>
    <property type="match status" value="1"/>
</dbReference>
<evidence type="ECO:0000256" key="3">
    <source>
        <dbReference type="ARBA" id="ARBA00012140"/>
    </source>
</evidence>
<dbReference type="Gene3D" id="3.30.70.1170">
    <property type="entry name" value="Sun protein, domain 3"/>
    <property type="match status" value="1"/>
</dbReference>
<dbReference type="Proteomes" id="UP000681526">
    <property type="component" value="Unassembled WGS sequence"/>
</dbReference>
<keyword evidence="6 13" id="KW-0489">Methyltransferase</keyword>
<dbReference type="InterPro" id="IPR001678">
    <property type="entry name" value="MeTrfase_RsmB-F_NOP2_dom"/>
</dbReference>
<accession>A0ABN7RU40</accession>
<feature type="binding site" evidence="13">
    <location>
        <position position="319"/>
    </location>
    <ligand>
        <name>S-adenosyl-L-methionine</name>
        <dbReference type="ChEBI" id="CHEBI:59789"/>
    </ligand>
</feature>
<dbReference type="Gene3D" id="1.10.940.10">
    <property type="entry name" value="NusB-like"/>
    <property type="match status" value="1"/>
</dbReference>
<dbReference type="EC" id="2.1.1.176" evidence="3"/>
<comment type="function">
    <text evidence="1">Specifically methylates the cytosine at position 967 (m5C967) of 16S rRNA.</text>
</comment>
<dbReference type="InterPro" id="IPR054728">
    <property type="entry name" value="RsmB-like_ferredoxin"/>
</dbReference>
<dbReference type="CDD" id="cd02440">
    <property type="entry name" value="AdoMet_MTases"/>
    <property type="match status" value="1"/>
</dbReference>
<evidence type="ECO:0000256" key="5">
    <source>
        <dbReference type="ARBA" id="ARBA00022552"/>
    </source>
</evidence>
<dbReference type="SUPFAM" id="SSF48013">
    <property type="entry name" value="NusB-like"/>
    <property type="match status" value="1"/>
</dbReference>
<dbReference type="InterPro" id="IPR006027">
    <property type="entry name" value="NusB_RsmB_TIM44"/>
</dbReference>
<dbReference type="PANTHER" id="PTHR22807:SF53">
    <property type="entry name" value="RIBOSOMAL RNA SMALL SUBUNIT METHYLTRANSFERASE B-RELATED"/>
    <property type="match status" value="1"/>
</dbReference>
<dbReference type="InterPro" id="IPR049560">
    <property type="entry name" value="MeTrfase_RsmB-F_NOP2_cat"/>
</dbReference>
<dbReference type="PROSITE" id="PS51686">
    <property type="entry name" value="SAM_MT_RSMB_NOP"/>
    <property type="match status" value="1"/>
</dbReference>
<reference evidence="15 16" key="1">
    <citation type="submission" date="2021-04" db="EMBL/GenBank/DDBJ databases">
        <authorList>
            <person name="Rakotoarivonina H."/>
        </authorList>
    </citation>
    <scope>NUCLEOTIDE SEQUENCE [LARGE SCALE GENOMIC DNA]</scope>
    <source>
        <strain evidence="15 16">XE</strain>
    </source>
</reference>
<dbReference type="EMBL" id="CAJRAY010000041">
    <property type="protein sequence ID" value="CAG5085672.1"/>
    <property type="molecule type" value="Genomic_DNA"/>
</dbReference>
<evidence type="ECO:0000256" key="6">
    <source>
        <dbReference type="ARBA" id="ARBA00022603"/>
    </source>
</evidence>
<sequence length="462" mass="50976">MMTMLTRRGTTAREAALDMLLRVEREGAYSNIELNRTLRSAGLSRTDAGLATELVYGTIQRRLTLDYWLARFVARGLDKLQPWVLSLLRMSLYQLVYLDRVPPHAAVGEAVKIAKKRGHPGVVSLVNGVLRSLAGCRDELTLPDDPDPARRLSLKHSFPEWMAARWIESYGEETADKIMAALNERPKTSIRVNRLRGGRRSVLERLKAEGYDAKLSLITQAGIVIRRGGNLADTDGYRDGEWTVQDEAAMLVAEACDPEPGMRVLDCCAAPGGKSTHLAELMGDVGVVLANDIHPHKERLIVEQAQRLGLTSVRTSVCDAAELPRRVGAESMDIVLLDAPCSGFGVIRRKPEIRWTKKPEDIDEIAAVQHRLLAAASALVKPGGLLVYSTCTFEPRENEEQIAKFLASHSEFAPDCDWPQSILDGFLAAGIPEPSPETGSVTLLPHMAGTDGFFIARLRKRW</sequence>
<feature type="binding site" evidence="13">
    <location>
        <position position="292"/>
    </location>
    <ligand>
        <name>S-adenosyl-L-methionine</name>
        <dbReference type="ChEBI" id="CHEBI:59789"/>
    </ligand>
</feature>
<dbReference type="InterPro" id="IPR029063">
    <property type="entry name" value="SAM-dependent_MTases_sf"/>
</dbReference>
<evidence type="ECO:0000256" key="7">
    <source>
        <dbReference type="ARBA" id="ARBA00022679"/>
    </source>
</evidence>
<evidence type="ECO:0000256" key="1">
    <source>
        <dbReference type="ARBA" id="ARBA00002724"/>
    </source>
</evidence>
<evidence type="ECO:0000256" key="10">
    <source>
        <dbReference type="ARBA" id="ARBA00030399"/>
    </source>
</evidence>
<dbReference type="InterPro" id="IPR035926">
    <property type="entry name" value="NusB-like_sf"/>
</dbReference>
<dbReference type="PANTHER" id="PTHR22807">
    <property type="entry name" value="NOP2 YEAST -RELATED NOL1/NOP2/FMU SUN DOMAIN-CONTAINING"/>
    <property type="match status" value="1"/>
</dbReference>
<evidence type="ECO:0000313" key="16">
    <source>
        <dbReference type="Proteomes" id="UP000681526"/>
    </source>
</evidence>
<evidence type="ECO:0000313" key="15">
    <source>
        <dbReference type="EMBL" id="CAG5085672.1"/>
    </source>
</evidence>
<dbReference type="Pfam" id="PF01029">
    <property type="entry name" value="NusB"/>
    <property type="match status" value="1"/>
</dbReference>
<evidence type="ECO:0000256" key="11">
    <source>
        <dbReference type="ARBA" id="ARBA00031088"/>
    </source>
</evidence>
<dbReference type="InterPro" id="IPR023267">
    <property type="entry name" value="RCMT"/>
</dbReference>
<proteinExistence type="inferred from homology"/>
<evidence type="ECO:0000256" key="13">
    <source>
        <dbReference type="PROSITE-ProRule" id="PRU01023"/>
    </source>
</evidence>
<keyword evidence="9 13" id="KW-0694">RNA-binding</keyword>
<dbReference type="GO" id="GO:0008168">
    <property type="term" value="F:methyltransferase activity"/>
    <property type="evidence" value="ECO:0007669"/>
    <property type="project" value="UniProtKB-KW"/>
</dbReference>
<protein>
    <recommendedName>
        <fullName evidence="3">16S rRNA (cytosine(967)-C(5))-methyltransferase</fullName>
        <ecNumber evidence="3">2.1.1.176</ecNumber>
    </recommendedName>
    <alternativeName>
        <fullName evidence="10">16S rRNA m5C967 methyltransferase</fullName>
    </alternativeName>
    <alternativeName>
        <fullName evidence="11">rRNA (cytosine-C(5)-)-methyltransferase RsmB</fullName>
    </alternativeName>
</protein>
<dbReference type="GO" id="GO:0032259">
    <property type="term" value="P:methylation"/>
    <property type="evidence" value="ECO:0007669"/>
    <property type="project" value="UniProtKB-KW"/>
</dbReference>
<dbReference type="InterPro" id="IPR004573">
    <property type="entry name" value="rRNA_ssu_MeTfrase_B"/>
</dbReference>
<comment type="caution">
    <text evidence="15">The sequence shown here is derived from an EMBL/GenBank/DDBJ whole genome shotgun (WGS) entry which is preliminary data.</text>
</comment>
<dbReference type="PRINTS" id="PR02008">
    <property type="entry name" value="RCMTFAMILY"/>
</dbReference>
<keyword evidence="7 13" id="KW-0808">Transferase</keyword>
<comment type="similarity">
    <text evidence="13">Belongs to the class I-like SAM-binding methyltransferase superfamily. RsmB/NOP family.</text>
</comment>
<dbReference type="SUPFAM" id="SSF53335">
    <property type="entry name" value="S-adenosyl-L-methionine-dependent methyltransferases"/>
    <property type="match status" value="1"/>
</dbReference>
<evidence type="ECO:0000256" key="8">
    <source>
        <dbReference type="ARBA" id="ARBA00022691"/>
    </source>
</evidence>
<evidence type="ECO:0000256" key="12">
    <source>
        <dbReference type="ARBA" id="ARBA00047283"/>
    </source>
</evidence>